<dbReference type="Proteomes" id="UP001457282">
    <property type="component" value="Unassembled WGS sequence"/>
</dbReference>
<dbReference type="AlphaFoldDB" id="A0AAW1WM87"/>
<evidence type="ECO:0000313" key="2">
    <source>
        <dbReference type="EMBL" id="KAK9925733.1"/>
    </source>
</evidence>
<feature type="transmembrane region" description="Helical" evidence="1">
    <location>
        <begin position="50"/>
        <end position="72"/>
    </location>
</feature>
<evidence type="ECO:0000256" key="1">
    <source>
        <dbReference type="SAM" id="Phobius"/>
    </source>
</evidence>
<evidence type="ECO:0000313" key="3">
    <source>
        <dbReference type="Proteomes" id="UP001457282"/>
    </source>
</evidence>
<keyword evidence="1" id="KW-0812">Transmembrane</keyword>
<keyword evidence="1" id="KW-1133">Transmembrane helix</keyword>
<keyword evidence="1" id="KW-0472">Membrane</keyword>
<name>A0AAW1WM87_RUBAR</name>
<accession>A0AAW1WM87</accession>
<gene>
    <name evidence="2" type="ORF">M0R45_023000</name>
</gene>
<comment type="caution">
    <text evidence="2">The sequence shown here is derived from an EMBL/GenBank/DDBJ whole genome shotgun (WGS) entry which is preliminary data.</text>
</comment>
<keyword evidence="3" id="KW-1185">Reference proteome</keyword>
<organism evidence="2 3">
    <name type="scientific">Rubus argutus</name>
    <name type="common">Southern blackberry</name>
    <dbReference type="NCBI Taxonomy" id="59490"/>
    <lineage>
        <taxon>Eukaryota</taxon>
        <taxon>Viridiplantae</taxon>
        <taxon>Streptophyta</taxon>
        <taxon>Embryophyta</taxon>
        <taxon>Tracheophyta</taxon>
        <taxon>Spermatophyta</taxon>
        <taxon>Magnoliopsida</taxon>
        <taxon>eudicotyledons</taxon>
        <taxon>Gunneridae</taxon>
        <taxon>Pentapetalae</taxon>
        <taxon>rosids</taxon>
        <taxon>fabids</taxon>
        <taxon>Rosales</taxon>
        <taxon>Rosaceae</taxon>
        <taxon>Rosoideae</taxon>
        <taxon>Rosoideae incertae sedis</taxon>
        <taxon>Rubus</taxon>
    </lineage>
</organism>
<feature type="transmembrane region" description="Helical" evidence="1">
    <location>
        <begin position="12"/>
        <end position="30"/>
    </location>
</feature>
<sequence length="76" mass="8643">MKEHLGGGSGQRSLNLLRINLLLLLLIKLLEWFEGVKSLAYLFHQMIQTLASGSMLMFLQLLVLVDSLRILFTLKT</sequence>
<proteinExistence type="predicted"/>
<protein>
    <submittedName>
        <fullName evidence="2">Uncharacterized protein</fullName>
    </submittedName>
</protein>
<dbReference type="EMBL" id="JBEDUW010000005">
    <property type="protein sequence ID" value="KAK9925733.1"/>
    <property type="molecule type" value="Genomic_DNA"/>
</dbReference>
<reference evidence="2 3" key="1">
    <citation type="journal article" date="2023" name="G3 (Bethesda)">
        <title>A chromosome-length genome assembly and annotation of blackberry (Rubus argutus, cv. 'Hillquist').</title>
        <authorList>
            <person name="Bruna T."/>
            <person name="Aryal R."/>
            <person name="Dudchenko O."/>
            <person name="Sargent D.J."/>
            <person name="Mead D."/>
            <person name="Buti M."/>
            <person name="Cavallini A."/>
            <person name="Hytonen T."/>
            <person name="Andres J."/>
            <person name="Pham M."/>
            <person name="Weisz D."/>
            <person name="Mascagni F."/>
            <person name="Usai G."/>
            <person name="Natali L."/>
            <person name="Bassil N."/>
            <person name="Fernandez G.E."/>
            <person name="Lomsadze A."/>
            <person name="Armour M."/>
            <person name="Olukolu B."/>
            <person name="Poorten T."/>
            <person name="Britton C."/>
            <person name="Davik J."/>
            <person name="Ashrafi H."/>
            <person name="Aiden E.L."/>
            <person name="Borodovsky M."/>
            <person name="Worthington M."/>
        </authorList>
    </citation>
    <scope>NUCLEOTIDE SEQUENCE [LARGE SCALE GENOMIC DNA]</scope>
    <source>
        <strain evidence="2">PI 553951</strain>
    </source>
</reference>